<dbReference type="OrthoDB" id="503873at2759"/>
<dbReference type="Pfam" id="PF00069">
    <property type="entry name" value="Pkinase"/>
    <property type="match status" value="1"/>
</dbReference>
<dbReference type="InterPro" id="IPR000719">
    <property type="entry name" value="Prot_kinase_dom"/>
</dbReference>
<dbReference type="AlphaFoldDB" id="A0A835SUN6"/>
<feature type="binding site" evidence="6">
    <location>
        <position position="43"/>
    </location>
    <ligand>
        <name>ATP</name>
        <dbReference type="ChEBI" id="CHEBI:30616"/>
    </ligand>
</feature>
<name>A0A835SUN6_CHLIN</name>
<dbReference type="GO" id="GO:0005524">
    <property type="term" value="F:ATP binding"/>
    <property type="evidence" value="ECO:0007669"/>
    <property type="project" value="UniProtKB-UniRule"/>
</dbReference>
<evidence type="ECO:0000256" key="3">
    <source>
        <dbReference type="ARBA" id="ARBA00022741"/>
    </source>
</evidence>
<dbReference type="GO" id="GO:0005737">
    <property type="term" value="C:cytoplasm"/>
    <property type="evidence" value="ECO:0007669"/>
    <property type="project" value="TreeGrafter"/>
</dbReference>
<keyword evidence="9" id="KW-1185">Reference proteome</keyword>
<keyword evidence="3 6" id="KW-0547">Nucleotide-binding</keyword>
<dbReference type="EMBL" id="JAEHOC010000043">
    <property type="protein sequence ID" value="KAG2427110.1"/>
    <property type="molecule type" value="Genomic_DNA"/>
</dbReference>
<keyword evidence="1" id="KW-0723">Serine/threonine-protein kinase</keyword>
<evidence type="ECO:0000259" key="7">
    <source>
        <dbReference type="PROSITE" id="PS50011"/>
    </source>
</evidence>
<dbReference type="Proteomes" id="UP000650467">
    <property type="component" value="Unassembled WGS sequence"/>
</dbReference>
<keyword evidence="5 6" id="KW-0067">ATP-binding</keyword>
<evidence type="ECO:0000313" key="8">
    <source>
        <dbReference type="EMBL" id="KAG2427110.1"/>
    </source>
</evidence>
<organism evidence="8 9">
    <name type="scientific">Chlamydomonas incerta</name>
    <dbReference type="NCBI Taxonomy" id="51695"/>
    <lineage>
        <taxon>Eukaryota</taxon>
        <taxon>Viridiplantae</taxon>
        <taxon>Chlorophyta</taxon>
        <taxon>core chlorophytes</taxon>
        <taxon>Chlorophyceae</taxon>
        <taxon>CS clade</taxon>
        <taxon>Chlamydomonadales</taxon>
        <taxon>Chlamydomonadaceae</taxon>
        <taxon>Chlamydomonas</taxon>
    </lineage>
</organism>
<dbReference type="InterPro" id="IPR017441">
    <property type="entry name" value="Protein_kinase_ATP_BS"/>
</dbReference>
<evidence type="ECO:0000256" key="1">
    <source>
        <dbReference type="ARBA" id="ARBA00022527"/>
    </source>
</evidence>
<evidence type="ECO:0000256" key="4">
    <source>
        <dbReference type="ARBA" id="ARBA00022777"/>
    </source>
</evidence>
<feature type="domain" description="Protein kinase" evidence="7">
    <location>
        <begin position="14"/>
        <end position="278"/>
    </location>
</feature>
<reference evidence="8" key="1">
    <citation type="journal article" date="2020" name="bioRxiv">
        <title>Comparative genomics of Chlamydomonas.</title>
        <authorList>
            <person name="Craig R.J."/>
            <person name="Hasan A.R."/>
            <person name="Ness R.W."/>
            <person name="Keightley P.D."/>
        </authorList>
    </citation>
    <scope>NUCLEOTIDE SEQUENCE</scope>
    <source>
        <strain evidence="8">SAG 7.73</strain>
    </source>
</reference>
<dbReference type="SUPFAM" id="SSF56112">
    <property type="entry name" value="Protein kinase-like (PK-like)"/>
    <property type="match status" value="1"/>
</dbReference>
<dbReference type="FunFam" id="1.10.510.10:FF:001617">
    <property type="entry name" value="Ser/thr protein kinase"/>
    <property type="match status" value="1"/>
</dbReference>
<dbReference type="PANTHER" id="PTHR24346">
    <property type="entry name" value="MAP/MICROTUBULE AFFINITY-REGULATING KINASE"/>
    <property type="match status" value="1"/>
</dbReference>
<dbReference type="PROSITE" id="PS50011">
    <property type="entry name" value="PROTEIN_KINASE_DOM"/>
    <property type="match status" value="1"/>
</dbReference>
<evidence type="ECO:0000256" key="2">
    <source>
        <dbReference type="ARBA" id="ARBA00022679"/>
    </source>
</evidence>
<dbReference type="PANTHER" id="PTHR24346:SF82">
    <property type="entry name" value="KP78A-RELATED"/>
    <property type="match status" value="1"/>
</dbReference>
<dbReference type="GO" id="GO:0004674">
    <property type="term" value="F:protein serine/threonine kinase activity"/>
    <property type="evidence" value="ECO:0007669"/>
    <property type="project" value="UniProtKB-KW"/>
</dbReference>
<protein>
    <recommendedName>
        <fullName evidence="7">Protein kinase domain-containing protein</fullName>
    </recommendedName>
</protein>
<accession>A0A835SUN6</accession>
<gene>
    <name evidence="8" type="ORF">HXX76_012621</name>
</gene>
<evidence type="ECO:0000313" key="9">
    <source>
        <dbReference type="Proteomes" id="UP000650467"/>
    </source>
</evidence>
<dbReference type="PROSITE" id="PS00107">
    <property type="entry name" value="PROTEIN_KINASE_ATP"/>
    <property type="match status" value="1"/>
</dbReference>
<keyword evidence="2" id="KW-0808">Transferase</keyword>
<comment type="caution">
    <text evidence="8">The sequence shown here is derived from an EMBL/GenBank/DDBJ whole genome shotgun (WGS) entry which is preliminary data.</text>
</comment>
<evidence type="ECO:0000256" key="5">
    <source>
        <dbReference type="ARBA" id="ARBA00022840"/>
    </source>
</evidence>
<dbReference type="InterPro" id="IPR011009">
    <property type="entry name" value="Kinase-like_dom_sf"/>
</dbReference>
<dbReference type="Gene3D" id="1.10.510.10">
    <property type="entry name" value="Transferase(Phosphotransferase) domain 1"/>
    <property type="match status" value="1"/>
</dbReference>
<evidence type="ECO:0000256" key="6">
    <source>
        <dbReference type="PROSITE-ProRule" id="PRU10141"/>
    </source>
</evidence>
<dbReference type="GO" id="GO:0035556">
    <property type="term" value="P:intracellular signal transduction"/>
    <property type="evidence" value="ECO:0007669"/>
    <property type="project" value="TreeGrafter"/>
</dbReference>
<keyword evidence="4" id="KW-0418">Kinase</keyword>
<dbReference type="SMART" id="SM00220">
    <property type="entry name" value="S_TKc"/>
    <property type="match status" value="1"/>
</dbReference>
<dbReference type="CDD" id="cd14003">
    <property type="entry name" value="STKc_AMPK-like"/>
    <property type="match status" value="1"/>
</dbReference>
<sequence>MAAEPDPMRETGRYERVQSLGKGAFGFVQLGRNLQNGELAAIKFLKRGDVNKYVESEILNHSVLRHPHVIQFKEVFLTSEYIAIAMEYATGGSLFHYVQKQTRLKEAVARWFFQQLIIGVDYCHKRGVANRDIKLENTLLQKVNGLPLPLLKICDFGYSKADFKSAAKSKVGTLTYMAPEVLVNRDGKYDGKVADIWSCGVMLYVMFYGRYPFETPAGSAMPKATEILAMLDNMVRQRNELSPHVEISDQGKDLLRKMLLPDPKQRIPLEAVMTHPWFTTNLPPEAATMNDSYLRAGFPAGHQSPEDIKRIIEEAKGHRHAVAAAPRPGAPAGCAQRPLAGFGRAVDGHGVRGEDSVDSLMESAIAEDLRTHQSAELQQFVQNYR</sequence>
<proteinExistence type="predicted"/>